<feature type="compositionally biased region" description="Basic and acidic residues" evidence="1">
    <location>
        <begin position="319"/>
        <end position="335"/>
    </location>
</feature>
<comment type="caution">
    <text evidence="3">The sequence shown here is derived from an EMBL/GenBank/DDBJ whole genome shotgun (WGS) entry which is preliminary data.</text>
</comment>
<dbReference type="EMBL" id="MNUE01000046">
    <property type="protein sequence ID" value="OJD31647.1"/>
    <property type="molecule type" value="Genomic_DNA"/>
</dbReference>
<feature type="region of interest" description="Disordered" evidence="1">
    <location>
        <begin position="1"/>
        <end position="61"/>
    </location>
</feature>
<feature type="region of interest" description="Disordered" evidence="1">
    <location>
        <begin position="1511"/>
        <end position="1549"/>
    </location>
</feature>
<organism evidence="3 4">
    <name type="scientific">Diplodia corticola</name>
    <dbReference type="NCBI Taxonomy" id="236234"/>
    <lineage>
        <taxon>Eukaryota</taxon>
        <taxon>Fungi</taxon>
        <taxon>Dikarya</taxon>
        <taxon>Ascomycota</taxon>
        <taxon>Pezizomycotina</taxon>
        <taxon>Dothideomycetes</taxon>
        <taxon>Dothideomycetes incertae sedis</taxon>
        <taxon>Botryosphaeriales</taxon>
        <taxon>Botryosphaeriaceae</taxon>
        <taxon>Diplodia</taxon>
    </lineage>
</organism>
<feature type="region of interest" description="Disordered" evidence="1">
    <location>
        <begin position="877"/>
        <end position="908"/>
    </location>
</feature>
<dbReference type="GeneID" id="31016599"/>
<name>A0A1J9RT89_9PEZI</name>
<feature type="compositionally biased region" description="Basic and acidic residues" evidence="1">
    <location>
        <begin position="882"/>
        <end position="894"/>
    </location>
</feature>
<evidence type="ECO:0000313" key="4">
    <source>
        <dbReference type="Proteomes" id="UP000183809"/>
    </source>
</evidence>
<dbReference type="Gene3D" id="1.20.58.340">
    <property type="entry name" value="Magnesium transport protein CorA, transmembrane region"/>
    <property type="match status" value="1"/>
</dbReference>
<keyword evidence="4" id="KW-1185">Reference proteome</keyword>
<keyword evidence="2" id="KW-0812">Transmembrane</keyword>
<evidence type="ECO:0000256" key="1">
    <source>
        <dbReference type="SAM" id="MobiDB-lite"/>
    </source>
</evidence>
<evidence type="ECO:0000313" key="3">
    <source>
        <dbReference type="EMBL" id="OJD31647.1"/>
    </source>
</evidence>
<dbReference type="RefSeq" id="XP_020127907.1">
    <property type="nucleotide sequence ID" value="XM_020276338.1"/>
</dbReference>
<evidence type="ECO:0000256" key="2">
    <source>
        <dbReference type="SAM" id="Phobius"/>
    </source>
</evidence>
<feature type="compositionally biased region" description="Polar residues" evidence="1">
    <location>
        <begin position="11"/>
        <end position="23"/>
    </location>
</feature>
<feature type="transmembrane region" description="Helical" evidence="2">
    <location>
        <begin position="1397"/>
        <end position="1419"/>
    </location>
</feature>
<gene>
    <name evidence="3" type="ORF">BKCO1_4600076</name>
</gene>
<dbReference type="OrthoDB" id="5361176at2759"/>
<sequence length="1697" mass="193552">MLSSAADASPETGSSSQGPQNTRNLEKYSDWFQAAPPAADRTNFDRSPNDPLRPQQKKSWSLCCPEQADQAEFPRVSSCASFGDNGTTASVNAYGNLIQLTRYLAAGRSGFFAVNSKRTPEPYIVPWRIKYLLDDLNHAESGIGLRLCSKPEVPTPKLDFVFDRWPRFTTKMSGLKIECQYAVKDGTIIQHYSIEREETSSSHSLPHMVIDVANLSIIDCEGKAFFNQYNSRFDSYHMVEGLDSLGFIVAHEFPPGYHESVQCTNVHNASRRPSISEEEVVDVVQNGENGTPSADPDHPGRSEAGSNDGRSMHGQSAKGDGETGHDNQKASDQAKARKPSAVGVIMSLFINDQAVSTRQYFPKPAGSGSKIDLESLLSATNTVRITMAYRLQLLSSSANHWESSVITASQASIADAMTASYVPELKLSSSPKLDFVLRRNLQHILAVCSIETSDHPIWGSQGRETPSRKVDSEKEEGKAIALTCGDLSGHHIVTSASFFAFRFLLAMFTHLKGIAGSGLLRECIFEVCKGHLIWTFTKALPKTLVMDETWSGCAEHKDTWSPVSDENEIKGFQSEYWISGDAIGFSEHSRNAPSTSLTNTPFQFIKAGEFHRTFDKYKEGFDSAEISRRHVSGLITTWVFILYQMDRRGNYTFSRPTEDGIGRYRLDDHIWIWTAAKSIEDLGLAKKLKPLMFRGQKEIVLRSFTPGELQVNILRRFTTENIVLQKSMLATTRSAQETRFLFHSRDTSLFYAMEEGFFDAGSRSPLWESTMDFQKQHTYNNMGKWDNPLRYALALIMAAKGKQLKMEPKQHWESFNEAADILYRSCLPTGVFAGELDGTTKKPRVLSNRRHHNFYWHVGFEIPLIFWEYARAFPMDPPPPQKDQERLDKAHDAGHNSTESTAIPISNNEKVATGFQTSSQGLFSGPDMPFGRSKDLQLSSNSLKKMKAIPMRYTINQGSDLELVDEWLYKYPDFLDFHPSIRLEDEQYAENVRESLDENSVLGKLLESKDNGDGLQCVLREEDFDEKAAILDVRRTAHTRRGISKHDWEDRLPLCSNYFLKFFLNQYRTAEDAKKRLVWMPRGDRCTALLSYLATCGSQRESISEFFNRHASWQKYFHDDTAAAKNFWETEFHLSFYQLVEQGVPEIRGKKISRATMGFRFVGDFWDRYWTCHIVDYLLAKSDEDYYWGPFDQHQPLSPIQHKSLRNDSMDYWKQRRILELVLFDRMLDEITRSVKGIVDEIKHELGVRKDTFTFSTTVPSDSNSLMSSRQWMETDEILHAMEEDLNAIMDEAQNWKNREEERGVEQPRWSKKDEHKYRRTISKIVACNQRNLRELDSFLKSIQSWRSSLQSRRQTKLDEINFQNAEDVRFFTYVTVVFLPLGFAASIFSMSETPAVPVLVSMIVTAVVALCLTIVALVSAKPMVKMIRVVSREIKDFPVRLAQRSILVETYRRERLAETTQTAVGTPRTERRLERLHKQLSHIRLRATYIVLELPIRHMVNNAIFTSMETTKSEDQEQSSSKKAPKMVSGTQENAGGEHTAYESDPQAEAQQLSLRTRPMMICMGLVLYVTKKTSKGAWKVLHFVVKCFTLLLWLLTFAFFYVLYVMLIGVWDLFRAAPEKKVDSTAVKGPAHGDPTGSTAAEQNERLKTRRFLMSALNFRPVAWLKSWSFSSLKETMRTSEESAKEWISQRRKRQ</sequence>
<feature type="transmembrane region" description="Helical" evidence="2">
    <location>
        <begin position="1592"/>
        <end position="1616"/>
    </location>
</feature>
<proteinExistence type="predicted"/>
<feature type="compositionally biased region" description="Polar residues" evidence="1">
    <location>
        <begin position="895"/>
        <end position="908"/>
    </location>
</feature>
<accession>A0A1J9RT89</accession>
<dbReference type="STRING" id="236234.A0A1J9RT89"/>
<protein>
    <submittedName>
        <fullName evidence="3">Mg2+ transporter zinc transport protein</fullName>
    </submittedName>
</protein>
<reference evidence="3 4" key="1">
    <citation type="submission" date="2016-10" db="EMBL/GenBank/DDBJ databases">
        <title>Proteomics and genomics reveal pathogen-plant mechanisms compatible with a hemibiotrophic lifestyle of Diplodia corticola.</title>
        <authorList>
            <person name="Fernandes I."/>
            <person name="De Jonge R."/>
            <person name="Van De Peer Y."/>
            <person name="Devreese B."/>
            <person name="Alves A."/>
            <person name="Esteves A.C."/>
        </authorList>
    </citation>
    <scope>NUCLEOTIDE SEQUENCE [LARGE SCALE GENOMIC DNA]</scope>
    <source>
        <strain evidence="3 4">CBS 112549</strain>
    </source>
</reference>
<keyword evidence="2" id="KW-0472">Membrane</keyword>
<keyword evidence="2" id="KW-1133">Transmembrane helix</keyword>
<feature type="transmembrane region" description="Helical" evidence="2">
    <location>
        <begin position="1371"/>
        <end position="1391"/>
    </location>
</feature>
<feature type="region of interest" description="Disordered" evidence="1">
    <location>
        <begin position="286"/>
        <end position="338"/>
    </location>
</feature>
<dbReference type="Proteomes" id="UP000183809">
    <property type="component" value="Unassembled WGS sequence"/>
</dbReference>